<dbReference type="Pfam" id="PF13650">
    <property type="entry name" value="Asp_protease_2"/>
    <property type="match status" value="1"/>
</dbReference>
<feature type="compositionally biased region" description="Basic and acidic residues" evidence="1">
    <location>
        <begin position="154"/>
        <end position="166"/>
    </location>
</feature>
<feature type="compositionally biased region" description="Low complexity" evidence="1">
    <location>
        <begin position="180"/>
        <end position="190"/>
    </location>
</feature>
<protein>
    <recommendedName>
        <fullName evidence="4">Peptidase A2 domain-containing protein</fullName>
    </recommendedName>
</protein>
<proteinExistence type="predicted"/>
<evidence type="ECO:0000313" key="2">
    <source>
        <dbReference type="EMBL" id="KAE9273459.1"/>
    </source>
</evidence>
<dbReference type="SUPFAM" id="SSF50630">
    <property type="entry name" value="Acid proteases"/>
    <property type="match status" value="1"/>
</dbReference>
<comment type="caution">
    <text evidence="2">The sequence shown here is derived from an EMBL/GenBank/DDBJ whole genome shotgun (WGS) entry which is preliminary data.</text>
</comment>
<accession>A0A6A4BJJ0</accession>
<evidence type="ECO:0000256" key="1">
    <source>
        <dbReference type="SAM" id="MobiDB-lite"/>
    </source>
</evidence>
<keyword evidence="3" id="KW-1185">Reference proteome</keyword>
<feature type="region of interest" description="Disordered" evidence="1">
    <location>
        <begin position="55"/>
        <end position="190"/>
    </location>
</feature>
<dbReference type="EMBL" id="QXFT01005262">
    <property type="protein sequence ID" value="KAE9273459.1"/>
    <property type="molecule type" value="Genomic_DNA"/>
</dbReference>
<dbReference type="InterPro" id="IPR021109">
    <property type="entry name" value="Peptidase_aspartic_dom_sf"/>
</dbReference>
<sequence>MMATDAASQNAVMATGKGAVTINATDVMTVVDVAAKIANAESPWPMPALMTSGPPSMSVAPVTKPTSTTPLAKGATRMPQLSRRPTQALITSTPERQPSRNVRRTGEARAVLAKTRLRDPLDDLSRGGILPVAMNPANVGERPGEESEGEEDDMRSGEENEERKSTPAESSEDAAGGTGEASDAIAESAEDSAQAITSAVMTRRSAVMIGESKKLKLLPGERLGWWSSRKFDRRIRMRALVMGAVNNERTKILLDTGANVSAETESFARKLRLKRLASADLKIDVQGIGKTKVETTIRAMVKVTLGWEIVYEFEVWIMDHHAGVDLILGTDFMIPAGIRLDLYNSKAKLPDEIEINLIKSASAHEDTEYGSTICGGPTEAVDVASRLTAEFKLQRRPPDATTHELWVRLVNKLIPTVRFTHNGR</sequence>
<evidence type="ECO:0000313" key="3">
    <source>
        <dbReference type="Proteomes" id="UP000434957"/>
    </source>
</evidence>
<feature type="non-terminal residue" evidence="2">
    <location>
        <position position="424"/>
    </location>
</feature>
<name>A0A6A4BJJ0_9STRA</name>
<feature type="compositionally biased region" description="Basic and acidic residues" evidence="1">
    <location>
        <begin position="116"/>
        <end position="125"/>
    </location>
</feature>
<feature type="compositionally biased region" description="Polar residues" evidence="1">
    <location>
        <begin position="83"/>
        <end position="100"/>
    </location>
</feature>
<dbReference type="CDD" id="cd00303">
    <property type="entry name" value="retropepsin_like"/>
    <property type="match status" value="1"/>
</dbReference>
<dbReference type="Proteomes" id="UP000434957">
    <property type="component" value="Unassembled WGS sequence"/>
</dbReference>
<dbReference type="Gene3D" id="2.40.70.10">
    <property type="entry name" value="Acid Proteases"/>
    <property type="match status" value="1"/>
</dbReference>
<dbReference type="AlphaFoldDB" id="A0A6A4BJJ0"/>
<gene>
    <name evidence="2" type="ORF">PR003_g29904</name>
</gene>
<organism evidence="2 3">
    <name type="scientific">Phytophthora rubi</name>
    <dbReference type="NCBI Taxonomy" id="129364"/>
    <lineage>
        <taxon>Eukaryota</taxon>
        <taxon>Sar</taxon>
        <taxon>Stramenopiles</taxon>
        <taxon>Oomycota</taxon>
        <taxon>Peronosporomycetes</taxon>
        <taxon>Peronosporales</taxon>
        <taxon>Peronosporaceae</taxon>
        <taxon>Phytophthora</taxon>
    </lineage>
</organism>
<evidence type="ECO:0008006" key="4">
    <source>
        <dbReference type="Google" id="ProtNLM"/>
    </source>
</evidence>
<reference evidence="2 3" key="1">
    <citation type="submission" date="2018-08" db="EMBL/GenBank/DDBJ databases">
        <title>Genomic investigation of the strawberry pathogen Phytophthora fragariae indicates pathogenicity is determined by transcriptional variation in three key races.</title>
        <authorList>
            <person name="Adams T.M."/>
            <person name="Armitage A.D."/>
            <person name="Sobczyk M.K."/>
            <person name="Bates H.J."/>
            <person name="Dunwell J.M."/>
            <person name="Nellist C.F."/>
            <person name="Harrison R.J."/>
        </authorList>
    </citation>
    <scope>NUCLEOTIDE SEQUENCE [LARGE SCALE GENOMIC DNA]</scope>
    <source>
        <strain evidence="2 3">SCRP333</strain>
    </source>
</reference>